<dbReference type="GO" id="GO:0000139">
    <property type="term" value="C:Golgi membrane"/>
    <property type="evidence" value="ECO:0007669"/>
    <property type="project" value="UniProtKB-SubCell"/>
</dbReference>
<name>A0A1V9Y7T0_9STRA</name>
<dbReference type="Pfam" id="PF12022">
    <property type="entry name" value="COG2_C"/>
    <property type="match status" value="1"/>
</dbReference>
<evidence type="ECO:0000256" key="4">
    <source>
        <dbReference type="ARBA" id="ARBA00022448"/>
    </source>
</evidence>
<dbReference type="Pfam" id="PF06148">
    <property type="entry name" value="COG2_N"/>
    <property type="match status" value="1"/>
</dbReference>
<dbReference type="GO" id="GO:0015031">
    <property type="term" value="P:protein transport"/>
    <property type="evidence" value="ECO:0007669"/>
    <property type="project" value="UniProtKB-KW"/>
</dbReference>
<comment type="similarity">
    <text evidence="2">Belongs to the COG2 family.</text>
</comment>
<dbReference type="STRING" id="74557.A0A1V9Y7T0"/>
<keyword evidence="6" id="KW-0333">Golgi apparatus</keyword>
<dbReference type="AlphaFoldDB" id="A0A1V9Y7T0"/>
<proteinExistence type="inferred from homology"/>
<feature type="domain" description="Conserved oligomeric Golgi complex subunit 2 N-terminal" evidence="9">
    <location>
        <begin position="4"/>
        <end position="77"/>
    </location>
</feature>
<reference evidence="11 12" key="1">
    <citation type="journal article" date="2014" name="Genome Biol. Evol.">
        <title>The secreted proteins of Achlya hypogyna and Thraustotheca clavata identify the ancestral oomycete secretome and reveal gene acquisitions by horizontal gene transfer.</title>
        <authorList>
            <person name="Misner I."/>
            <person name="Blouin N."/>
            <person name="Leonard G."/>
            <person name="Richards T.A."/>
            <person name="Lane C.E."/>
        </authorList>
    </citation>
    <scope>NUCLEOTIDE SEQUENCE [LARGE SCALE GENOMIC DNA]</scope>
    <source>
        <strain evidence="11 12">ATCC 34112</strain>
    </source>
</reference>
<comment type="subcellular location">
    <subcellularLocation>
        <location evidence="1">Golgi apparatus membrane</location>
        <topology evidence="1">Peripheral membrane protein</topology>
    </subcellularLocation>
</comment>
<keyword evidence="12" id="KW-1185">Reference proteome</keyword>
<keyword evidence="5" id="KW-0653">Protein transport</keyword>
<evidence type="ECO:0000256" key="3">
    <source>
        <dbReference type="ARBA" id="ARBA00020977"/>
    </source>
</evidence>
<sequence length="460" mass="52889">MTYCFPVTALEGAEFSAVQFLEECHSRNPIANVHRDLVAFKRSLETQLVAIIDKDYAEFLQLSLKLKGVNNAVDSIREPLQLILQRVNAVQEAAIKMLQQNQDYIDQLGQMEQKKKELTLAIIICEKLDLAERLLNITEDKDDEESENEMENVFIPVYDEEQSILLERVARLVLEIECQIAQGAEAEEHRLSVIERILREKLEAELATEIVPDTFYSREHIINVKNVNNLLRAYVIIQEPAIPEDMVARLLVQPFQDAVMTRSRLDGNTRGSCEGLPGIYSAVIEFVRKQLSGIVALPVCDASRKKNAIDILGQSIWKSIYSTLTEKLSEIFVAYNPDRIYHNYTHSVKFVAALEEFCSNKASKECFRELTLPFLEKWNMDVYFQLRYSELTQTMQSKRPQDTVFLQESISDYVFPMSKQIALASMKCFADGVHLDAQTPKFARLSLQLLHEYVDYWRTP</sequence>
<dbReference type="InterPro" id="IPR024603">
    <property type="entry name" value="COG_complex_COG2_C"/>
</dbReference>
<keyword evidence="7" id="KW-0472">Membrane</keyword>
<dbReference type="PANTHER" id="PTHR12961">
    <property type="entry name" value="CONSERVED OLIGOMERIC GOLGI COMPLEX COMPONENT 2"/>
    <property type="match status" value="1"/>
</dbReference>
<evidence type="ECO:0000256" key="8">
    <source>
        <dbReference type="ARBA" id="ARBA00031344"/>
    </source>
</evidence>
<evidence type="ECO:0000313" key="12">
    <source>
        <dbReference type="Proteomes" id="UP000243217"/>
    </source>
</evidence>
<evidence type="ECO:0000313" key="11">
    <source>
        <dbReference type="EMBL" id="OQR81759.1"/>
    </source>
</evidence>
<accession>A0A1V9Y7T0</accession>
<dbReference type="PANTHER" id="PTHR12961:SF0">
    <property type="entry name" value="CONSERVED OLIGOMERIC GOLGI COMPLEX SUBUNIT 2"/>
    <property type="match status" value="1"/>
</dbReference>
<dbReference type="EMBL" id="JNBS01004904">
    <property type="protein sequence ID" value="OQR81759.1"/>
    <property type="molecule type" value="Genomic_DNA"/>
</dbReference>
<dbReference type="GO" id="GO:0007030">
    <property type="term" value="P:Golgi organization"/>
    <property type="evidence" value="ECO:0007669"/>
    <property type="project" value="InterPro"/>
</dbReference>
<evidence type="ECO:0000256" key="1">
    <source>
        <dbReference type="ARBA" id="ARBA00004395"/>
    </source>
</evidence>
<dbReference type="GO" id="GO:0006891">
    <property type="term" value="P:intra-Golgi vesicle-mediated transport"/>
    <property type="evidence" value="ECO:0007669"/>
    <property type="project" value="TreeGrafter"/>
</dbReference>
<keyword evidence="4" id="KW-0813">Transport</keyword>
<dbReference type="OrthoDB" id="332281at2759"/>
<dbReference type="Proteomes" id="UP000243217">
    <property type="component" value="Unassembled WGS sequence"/>
</dbReference>
<feature type="domain" description="COG complex component COG2 C-terminal" evidence="10">
    <location>
        <begin position="376"/>
        <end position="455"/>
    </location>
</feature>
<protein>
    <recommendedName>
        <fullName evidence="3">Conserved oligomeric Golgi complex subunit 2</fullName>
    </recommendedName>
    <alternativeName>
        <fullName evidence="8">Component of oligomeric Golgi complex 2</fullName>
    </alternativeName>
</protein>
<dbReference type="GO" id="GO:0017119">
    <property type="term" value="C:Golgi transport complex"/>
    <property type="evidence" value="ECO:0007669"/>
    <property type="project" value="TreeGrafter"/>
</dbReference>
<evidence type="ECO:0000256" key="2">
    <source>
        <dbReference type="ARBA" id="ARBA00007603"/>
    </source>
</evidence>
<organism evidence="11 12">
    <name type="scientific">Thraustotheca clavata</name>
    <dbReference type="NCBI Taxonomy" id="74557"/>
    <lineage>
        <taxon>Eukaryota</taxon>
        <taxon>Sar</taxon>
        <taxon>Stramenopiles</taxon>
        <taxon>Oomycota</taxon>
        <taxon>Saprolegniomycetes</taxon>
        <taxon>Saprolegniales</taxon>
        <taxon>Achlyaceae</taxon>
        <taxon>Thraustotheca</taxon>
    </lineage>
</organism>
<evidence type="ECO:0000256" key="6">
    <source>
        <dbReference type="ARBA" id="ARBA00023034"/>
    </source>
</evidence>
<evidence type="ECO:0000256" key="7">
    <source>
        <dbReference type="ARBA" id="ARBA00023136"/>
    </source>
</evidence>
<gene>
    <name evidence="11" type="ORF">THRCLA_11432</name>
</gene>
<feature type="non-terminal residue" evidence="11">
    <location>
        <position position="460"/>
    </location>
</feature>
<dbReference type="InterPro" id="IPR024602">
    <property type="entry name" value="COG_su2_N"/>
</dbReference>
<evidence type="ECO:0000259" key="10">
    <source>
        <dbReference type="Pfam" id="PF12022"/>
    </source>
</evidence>
<evidence type="ECO:0000256" key="5">
    <source>
        <dbReference type="ARBA" id="ARBA00022927"/>
    </source>
</evidence>
<dbReference type="InterPro" id="IPR009316">
    <property type="entry name" value="COG2"/>
</dbReference>
<evidence type="ECO:0000259" key="9">
    <source>
        <dbReference type="Pfam" id="PF06148"/>
    </source>
</evidence>
<comment type="caution">
    <text evidence="11">The sequence shown here is derived from an EMBL/GenBank/DDBJ whole genome shotgun (WGS) entry which is preliminary data.</text>
</comment>